<name>A0ACB9PC19_BAUVA</name>
<gene>
    <name evidence="1" type="ORF">L6164_012598</name>
</gene>
<organism evidence="1 2">
    <name type="scientific">Bauhinia variegata</name>
    <name type="common">Purple orchid tree</name>
    <name type="synonym">Phanera variegata</name>
    <dbReference type="NCBI Taxonomy" id="167791"/>
    <lineage>
        <taxon>Eukaryota</taxon>
        <taxon>Viridiplantae</taxon>
        <taxon>Streptophyta</taxon>
        <taxon>Embryophyta</taxon>
        <taxon>Tracheophyta</taxon>
        <taxon>Spermatophyta</taxon>
        <taxon>Magnoliopsida</taxon>
        <taxon>eudicotyledons</taxon>
        <taxon>Gunneridae</taxon>
        <taxon>Pentapetalae</taxon>
        <taxon>rosids</taxon>
        <taxon>fabids</taxon>
        <taxon>Fabales</taxon>
        <taxon>Fabaceae</taxon>
        <taxon>Cercidoideae</taxon>
        <taxon>Cercideae</taxon>
        <taxon>Bauhiniinae</taxon>
        <taxon>Bauhinia</taxon>
    </lineage>
</organism>
<reference evidence="1 2" key="1">
    <citation type="journal article" date="2022" name="DNA Res.">
        <title>Chromosomal-level genome assembly of the orchid tree Bauhinia variegata (Leguminosae; Cercidoideae) supports the allotetraploid origin hypothesis of Bauhinia.</title>
        <authorList>
            <person name="Zhong Y."/>
            <person name="Chen Y."/>
            <person name="Zheng D."/>
            <person name="Pang J."/>
            <person name="Liu Y."/>
            <person name="Luo S."/>
            <person name="Meng S."/>
            <person name="Qian L."/>
            <person name="Wei D."/>
            <person name="Dai S."/>
            <person name="Zhou R."/>
        </authorList>
    </citation>
    <scope>NUCLEOTIDE SEQUENCE [LARGE SCALE GENOMIC DNA]</scope>
    <source>
        <strain evidence="1">BV-YZ2020</strain>
    </source>
</reference>
<comment type="caution">
    <text evidence="1">The sequence shown here is derived from an EMBL/GenBank/DDBJ whole genome shotgun (WGS) entry which is preliminary data.</text>
</comment>
<dbReference type="EMBL" id="CM039430">
    <property type="protein sequence ID" value="KAI4345474.1"/>
    <property type="molecule type" value="Genomic_DNA"/>
</dbReference>
<keyword evidence="2" id="KW-1185">Reference proteome</keyword>
<dbReference type="Proteomes" id="UP000828941">
    <property type="component" value="Chromosome 5"/>
</dbReference>
<accession>A0ACB9PC19</accession>
<protein>
    <submittedName>
        <fullName evidence="1">Uncharacterized protein</fullName>
    </submittedName>
</protein>
<sequence>MILGIGRNIIITGCSGLVCTIKIKVSSIDSFLENFPLETPDETSLWLEYAACLCCLLSLFVVGKICYFSVGGRESLVPCGLCLSGSARDSDVDQFFWWWFVLIMFVDSLILEEKNSLSCGVHGSTGFRSQLLWLCVVSYWWYREEDGHFSFANSCMNENIEQLGFKLDHSSMHRRERVRKKEGLTTKKPYAFEVHNENELLVKAKDGPSVLTTAA</sequence>
<proteinExistence type="predicted"/>
<evidence type="ECO:0000313" key="1">
    <source>
        <dbReference type="EMBL" id="KAI4345474.1"/>
    </source>
</evidence>
<evidence type="ECO:0000313" key="2">
    <source>
        <dbReference type="Proteomes" id="UP000828941"/>
    </source>
</evidence>